<feature type="domain" description="KIB1-4 beta-propeller" evidence="2">
    <location>
        <begin position="17"/>
        <end position="163"/>
    </location>
</feature>
<feature type="signal peptide" evidence="1">
    <location>
        <begin position="1"/>
        <end position="19"/>
    </location>
</feature>
<feature type="chain" id="PRO_5046576855" description="KIB1-4 beta-propeller domain-containing protein" evidence="1">
    <location>
        <begin position="20"/>
        <end position="187"/>
    </location>
</feature>
<dbReference type="InterPro" id="IPR051304">
    <property type="entry name" value="SCF_F-box_domain"/>
</dbReference>
<dbReference type="Pfam" id="PF03478">
    <property type="entry name" value="Beta-prop_KIB1-4"/>
    <property type="match status" value="1"/>
</dbReference>
<comment type="caution">
    <text evidence="3">The sequence shown here is derived from an EMBL/GenBank/DDBJ whole genome shotgun (WGS) entry which is preliminary data.</text>
</comment>
<dbReference type="InterPro" id="IPR005174">
    <property type="entry name" value="KIB1-4_b-propeller"/>
</dbReference>
<keyword evidence="4" id="KW-1185">Reference proteome</keyword>
<dbReference type="PANTHER" id="PTHR47123">
    <property type="entry name" value="F-BOX PROTEIN SKIP23"/>
    <property type="match status" value="1"/>
</dbReference>
<protein>
    <recommendedName>
        <fullName evidence="2">KIB1-4 beta-propeller domain-containing protein</fullName>
    </recommendedName>
</protein>
<evidence type="ECO:0000256" key="1">
    <source>
        <dbReference type="SAM" id="SignalP"/>
    </source>
</evidence>
<keyword evidence="1" id="KW-0732">Signal</keyword>
<accession>A0ABQ7KU76</accession>
<dbReference type="PANTHER" id="PTHR47123:SF15">
    <property type="entry name" value="F-BOX PROTEIN SKIP23"/>
    <property type="match status" value="1"/>
</dbReference>
<dbReference type="EMBL" id="JADBGQ010000009">
    <property type="protein sequence ID" value="KAG5377853.1"/>
    <property type="molecule type" value="Genomic_DNA"/>
</dbReference>
<sequence length="187" mass="21048">MTCLLLMMISLCLVDVSFFAVDNNWRTVSVDFISLELTLDASHVYGGDKKFLVESCGEMLLVDMYLSMEEVDGDPGFAEEVYEHQAVLMNERTVKFKKAFKFMEREKSWVEVKDLGDRMLFLGDDCTFSASASDLLPLRGRSSVFFSEDELGGMQGRDLGVFDFRNGAPTSEVYQPVLASTLLGYFS</sequence>
<evidence type="ECO:0000259" key="2">
    <source>
        <dbReference type="Pfam" id="PF03478"/>
    </source>
</evidence>
<reference evidence="3 4" key="1">
    <citation type="submission" date="2021-03" db="EMBL/GenBank/DDBJ databases">
        <authorList>
            <person name="King G.J."/>
            <person name="Bancroft I."/>
            <person name="Baten A."/>
            <person name="Bloomfield J."/>
            <person name="Borpatragohain P."/>
            <person name="He Z."/>
            <person name="Irish N."/>
            <person name="Irwin J."/>
            <person name="Liu K."/>
            <person name="Mauleon R.P."/>
            <person name="Moore J."/>
            <person name="Morris R."/>
            <person name="Ostergaard L."/>
            <person name="Wang B."/>
            <person name="Wells R."/>
        </authorList>
    </citation>
    <scope>NUCLEOTIDE SEQUENCE [LARGE SCALE GENOMIC DNA]</scope>
    <source>
        <strain evidence="3">R-o-18</strain>
        <tissue evidence="3">Leaf</tissue>
    </source>
</reference>
<dbReference type="Proteomes" id="UP000823674">
    <property type="component" value="Chromosome A07"/>
</dbReference>
<evidence type="ECO:0000313" key="4">
    <source>
        <dbReference type="Proteomes" id="UP000823674"/>
    </source>
</evidence>
<gene>
    <name evidence="3" type="primary">A07p005360.1_BraROA</name>
    <name evidence="3" type="ORF">IGI04_025695</name>
</gene>
<name>A0ABQ7KU76_BRACM</name>
<proteinExistence type="predicted"/>
<evidence type="ECO:0000313" key="3">
    <source>
        <dbReference type="EMBL" id="KAG5377853.1"/>
    </source>
</evidence>
<organism evidence="3 4">
    <name type="scientific">Brassica rapa subsp. trilocularis</name>
    <dbReference type="NCBI Taxonomy" id="1813537"/>
    <lineage>
        <taxon>Eukaryota</taxon>
        <taxon>Viridiplantae</taxon>
        <taxon>Streptophyta</taxon>
        <taxon>Embryophyta</taxon>
        <taxon>Tracheophyta</taxon>
        <taxon>Spermatophyta</taxon>
        <taxon>Magnoliopsida</taxon>
        <taxon>eudicotyledons</taxon>
        <taxon>Gunneridae</taxon>
        <taxon>Pentapetalae</taxon>
        <taxon>rosids</taxon>
        <taxon>malvids</taxon>
        <taxon>Brassicales</taxon>
        <taxon>Brassicaceae</taxon>
        <taxon>Brassiceae</taxon>
        <taxon>Brassica</taxon>
    </lineage>
</organism>